<accession>A0ABW0NNN0</accession>
<evidence type="ECO:0000256" key="11">
    <source>
        <dbReference type="SAM" id="Phobius"/>
    </source>
</evidence>
<dbReference type="InterPro" id="IPR036890">
    <property type="entry name" value="HATPase_C_sf"/>
</dbReference>
<dbReference type="InterPro" id="IPR050428">
    <property type="entry name" value="TCS_sensor_his_kinase"/>
</dbReference>
<gene>
    <name evidence="14" type="ORF">ACFPJ4_07830</name>
</gene>
<evidence type="ECO:0000313" key="14">
    <source>
        <dbReference type="EMBL" id="MFC5502145.1"/>
    </source>
</evidence>
<dbReference type="InterPro" id="IPR005467">
    <property type="entry name" value="His_kinase_dom"/>
</dbReference>
<keyword evidence="4" id="KW-0597">Phosphoprotein</keyword>
<dbReference type="SMART" id="SM00388">
    <property type="entry name" value="HisKA"/>
    <property type="match status" value="1"/>
</dbReference>
<evidence type="ECO:0000256" key="5">
    <source>
        <dbReference type="ARBA" id="ARBA00022679"/>
    </source>
</evidence>
<evidence type="ECO:0000313" key="15">
    <source>
        <dbReference type="Proteomes" id="UP001596039"/>
    </source>
</evidence>
<evidence type="ECO:0000256" key="7">
    <source>
        <dbReference type="ARBA" id="ARBA00022777"/>
    </source>
</evidence>
<comment type="catalytic activity">
    <reaction evidence="1">
        <text>ATP + protein L-histidine = ADP + protein N-phospho-L-histidine.</text>
        <dbReference type="EC" id="2.7.13.3"/>
    </reaction>
</comment>
<dbReference type="SUPFAM" id="SSF47384">
    <property type="entry name" value="Homodimeric domain of signal transducing histidine kinase"/>
    <property type="match status" value="1"/>
</dbReference>
<dbReference type="GO" id="GO:0005524">
    <property type="term" value="F:ATP binding"/>
    <property type="evidence" value="ECO:0007669"/>
    <property type="project" value="UniProtKB-KW"/>
</dbReference>
<dbReference type="PROSITE" id="PS50885">
    <property type="entry name" value="HAMP"/>
    <property type="match status" value="1"/>
</dbReference>
<comment type="caution">
    <text evidence="14">The sequence shown here is derived from an EMBL/GenBank/DDBJ whole genome shotgun (WGS) entry which is preliminary data.</text>
</comment>
<dbReference type="SUPFAM" id="SSF55874">
    <property type="entry name" value="ATPase domain of HSP90 chaperone/DNA topoisomerase II/histidine kinase"/>
    <property type="match status" value="1"/>
</dbReference>
<protein>
    <recommendedName>
        <fullName evidence="3">histidine kinase</fullName>
        <ecNumber evidence="3">2.7.13.3</ecNumber>
    </recommendedName>
</protein>
<dbReference type="Pfam" id="PF00512">
    <property type="entry name" value="HisKA"/>
    <property type="match status" value="1"/>
</dbReference>
<name>A0ABW0NNN0_9MICO</name>
<dbReference type="InterPro" id="IPR036097">
    <property type="entry name" value="HisK_dim/P_sf"/>
</dbReference>
<evidence type="ECO:0000256" key="10">
    <source>
        <dbReference type="ARBA" id="ARBA00023136"/>
    </source>
</evidence>
<dbReference type="SMART" id="SM00387">
    <property type="entry name" value="HATPase_c"/>
    <property type="match status" value="1"/>
</dbReference>
<dbReference type="InterPro" id="IPR003661">
    <property type="entry name" value="HisK_dim/P_dom"/>
</dbReference>
<evidence type="ECO:0000259" key="12">
    <source>
        <dbReference type="PROSITE" id="PS50109"/>
    </source>
</evidence>
<dbReference type="Gene3D" id="1.10.287.130">
    <property type="match status" value="1"/>
</dbReference>
<evidence type="ECO:0000256" key="6">
    <source>
        <dbReference type="ARBA" id="ARBA00022692"/>
    </source>
</evidence>
<dbReference type="Gene3D" id="3.30.565.10">
    <property type="entry name" value="Histidine kinase-like ATPase, C-terminal domain"/>
    <property type="match status" value="1"/>
</dbReference>
<dbReference type="PROSITE" id="PS50109">
    <property type="entry name" value="HIS_KIN"/>
    <property type="match status" value="1"/>
</dbReference>
<organism evidence="14 15">
    <name type="scientific">Lysinimonas soli</name>
    <dbReference type="NCBI Taxonomy" id="1074233"/>
    <lineage>
        <taxon>Bacteria</taxon>
        <taxon>Bacillati</taxon>
        <taxon>Actinomycetota</taxon>
        <taxon>Actinomycetes</taxon>
        <taxon>Micrococcales</taxon>
        <taxon>Microbacteriaceae</taxon>
        <taxon>Lysinimonas</taxon>
    </lineage>
</organism>
<dbReference type="InterPro" id="IPR003660">
    <property type="entry name" value="HAMP_dom"/>
</dbReference>
<dbReference type="Proteomes" id="UP001596039">
    <property type="component" value="Unassembled WGS sequence"/>
</dbReference>
<dbReference type="InterPro" id="IPR003594">
    <property type="entry name" value="HATPase_dom"/>
</dbReference>
<keyword evidence="5" id="KW-0808">Transferase</keyword>
<evidence type="ECO:0000256" key="3">
    <source>
        <dbReference type="ARBA" id="ARBA00012438"/>
    </source>
</evidence>
<dbReference type="PRINTS" id="PR00344">
    <property type="entry name" value="BCTRLSENSOR"/>
</dbReference>
<feature type="transmembrane region" description="Helical" evidence="11">
    <location>
        <begin position="150"/>
        <end position="174"/>
    </location>
</feature>
<dbReference type="Pfam" id="PF00672">
    <property type="entry name" value="HAMP"/>
    <property type="match status" value="1"/>
</dbReference>
<evidence type="ECO:0000256" key="4">
    <source>
        <dbReference type="ARBA" id="ARBA00022553"/>
    </source>
</evidence>
<dbReference type="PANTHER" id="PTHR45436:SF5">
    <property type="entry name" value="SENSOR HISTIDINE KINASE TRCS"/>
    <property type="match status" value="1"/>
</dbReference>
<dbReference type="InterPro" id="IPR004358">
    <property type="entry name" value="Sig_transdc_His_kin-like_C"/>
</dbReference>
<dbReference type="SMART" id="SM00304">
    <property type="entry name" value="HAMP"/>
    <property type="match status" value="1"/>
</dbReference>
<dbReference type="CDD" id="cd00075">
    <property type="entry name" value="HATPase"/>
    <property type="match status" value="1"/>
</dbReference>
<reference evidence="15" key="1">
    <citation type="journal article" date="2019" name="Int. J. Syst. Evol. Microbiol.">
        <title>The Global Catalogue of Microorganisms (GCM) 10K type strain sequencing project: providing services to taxonomists for standard genome sequencing and annotation.</title>
        <authorList>
            <consortium name="The Broad Institute Genomics Platform"/>
            <consortium name="The Broad Institute Genome Sequencing Center for Infectious Disease"/>
            <person name="Wu L."/>
            <person name="Ma J."/>
        </authorList>
    </citation>
    <scope>NUCLEOTIDE SEQUENCE [LARGE SCALE GENOMIC DNA]</scope>
    <source>
        <strain evidence="15">CGMCC 4.6997</strain>
    </source>
</reference>
<dbReference type="EMBL" id="JBHSMG010000002">
    <property type="protein sequence ID" value="MFC5502145.1"/>
    <property type="molecule type" value="Genomic_DNA"/>
</dbReference>
<evidence type="ECO:0000259" key="13">
    <source>
        <dbReference type="PROSITE" id="PS50885"/>
    </source>
</evidence>
<comment type="subcellular location">
    <subcellularLocation>
        <location evidence="2">Cell membrane</location>
    </subcellularLocation>
</comment>
<keyword evidence="8 11" id="KW-1133">Transmembrane helix</keyword>
<dbReference type="PANTHER" id="PTHR45436">
    <property type="entry name" value="SENSOR HISTIDINE KINASE YKOH"/>
    <property type="match status" value="1"/>
</dbReference>
<keyword evidence="14" id="KW-0067">ATP-binding</keyword>
<keyword evidence="15" id="KW-1185">Reference proteome</keyword>
<keyword evidence="10 11" id="KW-0472">Membrane</keyword>
<dbReference type="EC" id="2.7.13.3" evidence="3"/>
<evidence type="ECO:0000256" key="8">
    <source>
        <dbReference type="ARBA" id="ARBA00022989"/>
    </source>
</evidence>
<dbReference type="Pfam" id="PF02518">
    <property type="entry name" value="HATPase_c"/>
    <property type="match status" value="1"/>
</dbReference>
<feature type="domain" description="Histidine kinase" evidence="12">
    <location>
        <begin position="231"/>
        <end position="449"/>
    </location>
</feature>
<keyword evidence="6 11" id="KW-0812">Transmembrane</keyword>
<keyword evidence="7" id="KW-0418">Kinase</keyword>
<feature type="domain" description="HAMP" evidence="13">
    <location>
        <begin position="171"/>
        <end position="223"/>
    </location>
</feature>
<evidence type="ECO:0000256" key="1">
    <source>
        <dbReference type="ARBA" id="ARBA00000085"/>
    </source>
</evidence>
<evidence type="ECO:0000256" key="2">
    <source>
        <dbReference type="ARBA" id="ARBA00004236"/>
    </source>
</evidence>
<evidence type="ECO:0000256" key="9">
    <source>
        <dbReference type="ARBA" id="ARBA00023012"/>
    </source>
</evidence>
<dbReference type="RefSeq" id="WP_386739847.1">
    <property type="nucleotide sequence ID" value="NZ_JBHSMG010000002.1"/>
</dbReference>
<dbReference type="Gene3D" id="6.10.340.10">
    <property type="match status" value="1"/>
</dbReference>
<proteinExistence type="predicted"/>
<sequence length="449" mass="47080">MRRLSIRARITLGSVLVAAALLAIALGVVRVQVGDILSNADVALARGDLASFQRDITANPTAEVDDPGTGVLVYVRDPSGAVDVNTLPHDVLALVEHRPAADEQFTTTDDEHRGFVVVARTVKTSAGEWALWSARSTSSSELAIAGLDRVLVIGGIVLLLCFAIASWLLASFALRPVSRMRRQAETLGAGIDGDLPVGPADDEIAALAVTLNELLARVRASTAREKQMVSDAAHELRTPLAALTTQLELAHDDTGDAEALAAHLRGAEASVERLSSLATNLLELNRLEAEDGRVGHARTSELVTELMGGVDRARMLALSRSTEIGFELDVGGEEQDYALDPQAFGRIADNLLANAITAVGTGGSVEAGLVQDSAGITLSIVDNGPGMPESFRATAFERFSRPDHGRTTAAGGSGLGLALVHALVTAAGGTVELHNRQPGFEVAVRIPKM</sequence>
<keyword evidence="14" id="KW-0547">Nucleotide-binding</keyword>
<keyword evidence="9" id="KW-0902">Two-component regulatory system</keyword>
<dbReference type="CDD" id="cd00082">
    <property type="entry name" value="HisKA"/>
    <property type="match status" value="1"/>
</dbReference>